<feature type="compositionally biased region" description="Low complexity" evidence="3">
    <location>
        <begin position="372"/>
        <end position="406"/>
    </location>
</feature>
<reference evidence="7" key="2">
    <citation type="submission" date="2020-11" db="EMBL/GenBank/DDBJ databases">
        <authorList>
            <person name="Cecchin M."/>
            <person name="Marcolungo L."/>
            <person name="Rossato M."/>
            <person name="Girolomoni L."/>
            <person name="Cosentino E."/>
            <person name="Cuine S."/>
            <person name="Li-Beisson Y."/>
            <person name="Delledonne M."/>
            <person name="Ballottari M."/>
        </authorList>
    </citation>
    <scope>NUCLEOTIDE SEQUENCE</scope>
    <source>
        <strain evidence="7">211/11P</strain>
        <tissue evidence="7">Whole cell</tissue>
    </source>
</reference>
<dbReference type="GO" id="GO:0005737">
    <property type="term" value="C:cytoplasm"/>
    <property type="evidence" value="ECO:0007669"/>
    <property type="project" value="TreeGrafter"/>
</dbReference>
<dbReference type="SMART" id="SM00490">
    <property type="entry name" value="HELICc"/>
    <property type="match status" value="1"/>
</dbReference>
<evidence type="ECO:0000256" key="2">
    <source>
        <dbReference type="ARBA" id="ARBA00022840"/>
    </source>
</evidence>
<dbReference type="OrthoDB" id="515361at2759"/>
<dbReference type="PROSITE" id="PS51688">
    <property type="entry name" value="ICA"/>
    <property type="match status" value="1"/>
</dbReference>
<dbReference type="PANTHER" id="PTHR14074">
    <property type="entry name" value="HELICASE WITH DEATH DOMAIN-RELATED"/>
    <property type="match status" value="1"/>
</dbReference>
<evidence type="ECO:0000259" key="6">
    <source>
        <dbReference type="PROSITE" id="PS51688"/>
    </source>
</evidence>
<dbReference type="SMART" id="SM00382">
    <property type="entry name" value="AAA"/>
    <property type="match status" value="1"/>
</dbReference>
<keyword evidence="1" id="KW-0547">Nucleotide-binding</keyword>
<evidence type="ECO:0000259" key="4">
    <source>
        <dbReference type="PROSITE" id="PS51192"/>
    </source>
</evidence>
<evidence type="ECO:0000256" key="1">
    <source>
        <dbReference type="ARBA" id="ARBA00022741"/>
    </source>
</evidence>
<dbReference type="EMBL" id="SIDB01000006">
    <property type="protein sequence ID" value="KAI3431342.1"/>
    <property type="molecule type" value="Genomic_DNA"/>
</dbReference>
<evidence type="ECO:0000256" key="3">
    <source>
        <dbReference type="SAM" id="MobiDB-lite"/>
    </source>
</evidence>
<dbReference type="PROSITE" id="PS51192">
    <property type="entry name" value="HELICASE_ATP_BIND_1"/>
    <property type="match status" value="1"/>
</dbReference>
<name>A0A9D4YX92_CHLVU</name>
<evidence type="ECO:0000313" key="8">
    <source>
        <dbReference type="Proteomes" id="UP001055712"/>
    </source>
</evidence>
<dbReference type="InterPro" id="IPR027417">
    <property type="entry name" value="P-loop_NTPase"/>
</dbReference>
<feature type="domain" description="Helicase C-terminal" evidence="5">
    <location>
        <begin position="1174"/>
        <end position="1333"/>
    </location>
</feature>
<accession>A0A9D4YX92</accession>
<dbReference type="PROSITE" id="PS51194">
    <property type="entry name" value="HELICASE_CTER"/>
    <property type="match status" value="1"/>
</dbReference>
<dbReference type="InterPro" id="IPR014001">
    <property type="entry name" value="Helicase_ATP-bd"/>
</dbReference>
<evidence type="ECO:0000313" key="7">
    <source>
        <dbReference type="EMBL" id="KAI3431342.1"/>
    </source>
</evidence>
<proteinExistence type="predicted"/>
<dbReference type="InterPro" id="IPR051363">
    <property type="entry name" value="RLR_Helicase"/>
</dbReference>
<dbReference type="Proteomes" id="UP001055712">
    <property type="component" value="Unassembled WGS sequence"/>
</dbReference>
<dbReference type="SUPFAM" id="SSF52540">
    <property type="entry name" value="P-loop containing nucleoside triphosphate hydrolases"/>
    <property type="match status" value="2"/>
</dbReference>
<dbReference type="PANTHER" id="PTHR14074:SF16">
    <property type="entry name" value="ANTIVIRAL INNATE IMMUNE RESPONSE RECEPTOR RIG-I"/>
    <property type="match status" value="1"/>
</dbReference>
<feature type="region of interest" description="Disordered" evidence="3">
    <location>
        <begin position="370"/>
        <end position="437"/>
    </location>
</feature>
<dbReference type="Pfam" id="PF00270">
    <property type="entry name" value="DEAD"/>
    <property type="match status" value="1"/>
</dbReference>
<dbReference type="Pfam" id="PF00271">
    <property type="entry name" value="Helicase_C"/>
    <property type="match status" value="1"/>
</dbReference>
<comment type="caution">
    <text evidence="7">The sequence shown here is derived from an EMBL/GenBank/DDBJ whole genome shotgun (WGS) entry which is preliminary data.</text>
</comment>
<dbReference type="InterPro" id="IPR030392">
    <property type="entry name" value="S74_ICA"/>
</dbReference>
<feature type="domain" description="Peptidase S74" evidence="6">
    <location>
        <begin position="484"/>
        <end position="582"/>
    </location>
</feature>
<gene>
    <name evidence="7" type="ORF">D9Q98_004399</name>
</gene>
<dbReference type="Pfam" id="PF13884">
    <property type="entry name" value="Peptidase_S74"/>
    <property type="match status" value="1"/>
</dbReference>
<keyword evidence="8" id="KW-1185">Reference proteome</keyword>
<dbReference type="GO" id="GO:0005524">
    <property type="term" value="F:ATP binding"/>
    <property type="evidence" value="ECO:0007669"/>
    <property type="project" value="UniProtKB-KW"/>
</dbReference>
<dbReference type="GO" id="GO:0003676">
    <property type="term" value="F:nucleic acid binding"/>
    <property type="evidence" value="ECO:0007669"/>
    <property type="project" value="InterPro"/>
</dbReference>
<sequence>MAQMAAIHLEAAAIAAQIDAGKPLELAQCKRLLDDTAATPAGAEPPLVAAVNGGRDPQPRVVVISDGGNGSVLNPGLMENYLVNARRKGVVVLMPESRQVDKKRRCSGLPDDVSYDGNGFCGRVNYQPPDRAQPSTGKRSTAWTRRHRIDTHRTIDTPLITGHEVQRVIPNPAPCPALKLSGLAVVAGGAATLTTPAAHSFSGGRNILNIQGLGGEPSLDGFYPVVKGKPNTESFEIKLPAAAFNRADDLEQLAQWGLITVSESHVLDQSWTLTHFMDTSQDNEAPAEQGTVVLAAGTAGDIQAAPDSANKHPQGIFQAMPLDTDSIWALATNGDLLGELAASDSLLPSISAPLPQLGREGVEAAIFQFGGQQQHQQQHQQQEPQQQQQQHQQTQQQQQQQQQQPQKECSGPAIGSSGRSVPQPEPQLGTGGHQVQSEGHFLRLKVGGPALAAGREGHRAQALVVQGDAAFEGELTVQGQSVVSDMRAKEDVQAFDEGEQAVRIVAEITAVLFRYKDTELKRLGLVAQQVREVLERHEAGGTNIVREDSQGMLSVDYSGLLVLSLVALKKLSSDAEETRAALGAMQLTYASRIEELAQQVASLRSGAKAEVSSAPSSVLAAPSQSTSGIQLVAEAVTGCSDDDDDASLAFLADTGDVEMSSSRSGEEEVDAATSSGGEPPAGQLAGLTEVQVAEWLMAKLGEQAGARKMYLKLASKLQLSELWSIYQQTISAPTELTAAGDRPRSLGGQFIKLAKKQLSAADVRKKMAGVGPAPKALRGYQQRAVNRAATGDSMILVGPTGSGKTAIVVAHAEAMLRLNPAARVVFLAPTVPLVQQQTAVFLSWPSFESGMFHVTGRTSDNPVSSRKWTAVLEAFHVVVATPQLLLNVLDAGAAHFNQLALLVLDECHHAQADHPMAKVMRHYHKSERKTQVIGLTASPASRATLDATKQDLWQLERTLHADIVVMDEKDAELLAAVPAIECQETIVDMAPVDAGLGRVLGSFVVWAVGELVPALNMPELGQLPSEVNAMLVAGKWCSTAASWTVAAAAGLQAAASAESAPQGGSTSKWPAAGAATGAEAARHDATSALLLVRAAVSSLALVSDVGFEAAVRYLSQEYYHVAAKLAGGMGASCGMPLTSALLAQLAAGAEQANVLAGAYSLEAGALSRHPKFAALKDLLLSYTDQDSFHGIVFARTREAVRSLTSLIQASPELQFLEVYGFMGHGNRRQWGGSGGGMTSKEQRSVMEQFRAPGRRLLVSTSAGEEGIDVPRCELVVRYTATQTGRERVQSAGRARKIGSRFVEIVERNPAELAMVQKARLEADNMRTAVHSLSRMRI</sequence>
<dbReference type="InterPro" id="IPR011545">
    <property type="entry name" value="DEAD/DEAH_box_helicase_dom"/>
</dbReference>
<dbReference type="SMART" id="SM00487">
    <property type="entry name" value="DEXDc"/>
    <property type="match status" value="1"/>
</dbReference>
<reference evidence="7" key="1">
    <citation type="journal article" date="2019" name="Plant J.">
        <title>Chlorella vulgaris genome assembly and annotation reveals the molecular basis for metabolic acclimation to high light conditions.</title>
        <authorList>
            <person name="Cecchin M."/>
            <person name="Marcolungo L."/>
            <person name="Rossato M."/>
            <person name="Girolomoni L."/>
            <person name="Cosentino E."/>
            <person name="Cuine S."/>
            <person name="Li-Beisson Y."/>
            <person name="Delledonne M."/>
            <person name="Ballottari M."/>
        </authorList>
    </citation>
    <scope>NUCLEOTIDE SEQUENCE</scope>
    <source>
        <strain evidence="7">211/11P</strain>
    </source>
</reference>
<protein>
    <submittedName>
        <fullName evidence="7">Uncharacterized protein</fullName>
    </submittedName>
</protein>
<organism evidence="7 8">
    <name type="scientific">Chlorella vulgaris</name>
    <name type="common">Green alga</name>
    <dbReference type="NCBI Taxonomy" id="3077"/>
    <lineage>
        <taxon>Eukaryota</taxon>
        <taxon>Viridiplantae</taxon>
        <taxon>Chlorophyta</taxon>
        <taxon>core chlorophytes</taxon>
        <taxon>Trebouxiophyceae</taxon>
        <taxon>Chlorellales</taxon>
        <taxon>Chlorellaceae</taxon>
        <taxon>Chlorella clade</taxon>
        <taxon>Chlorella</taxon>
    </lineage>
</organism>
<keyword evidence="2" id="KW-0067">ATP-binding</keyword>
<dbReference type="Gene3D" id="3.40.50.300">
    <property type="entry name" value="P-loop containing nucleotide triphosphate hydrolases"/>
    <property type="match status" value="2"/>
</dbReference>
<dbReference type="InterPro" id="IPR003593">
    <property type="entry name" value="AAA+_ATPase"/>
</dbReference>
<dbReference type="InterPro" id="IPR001650">
    <property type="entry name" value="Helicase_C-like"/>
</dbReference>
<evidence type="ECO:0000259" key="5">
    <source>
        <dbReference type="PROSITE" id="PS51194"/>
    </source>
</evidence>
<feature type="domain" description="Helicase ATP-binding" evidence="4">
    <location>
        <begin position="785"/>
        <end position="957"/>
    </location>
</feature>
<feature type="region of interest" description="Disordered" evidence="3">
    <location>
        <begin position="657"/>
        <end position="683"/>
    </location>
</feature>